<reference evidence="2 3" key="1">
    <citation type="journal article" date="2018" name="Mol. Biol. Evol.">
        <title>Broad Genomic Sampling Reveals a Smut Pathogenic Ancestry of the Fungal Clade Ustilaginomycotina.</title>
        <authorList>
            <person name="Kijpornyongpan T."/>
            <person name="Mondo S.J."/>
            <person name="Barry K."/>
            <person name="Sandor L."/>
            <person name="Lee J."/>
            <person name="Lipzen A."/>
            <person name="Pangilinan J."/>
            <person name="LaButti K."/>
            <person name="Hainaut M."/>
            <person name="Henrissat B."/>
            <person name="Grigoriev I.V."/>
            <person name="Spatafora J.W."/>
            <person name="Aime M.C."/>
        </authorList>
    </citation>
    <scope>NUCLEOTIDE SEQUENCE [LARGE SCALE GENOMIC DNA]</scope>
    <source>
        <strain evidence="2 3">MCA 4658</strain>
    </source>
</reference>
<dbReference type="PANTHER" id="PTHR21039:SF0">
    <property type="entry name" value="HISTIDINOL-PHOSPHATASE"/>
    <property type="match status" value="1"/>
</dbReference>
<dbReference type="GO" id="GO:0000105">
    <property type="term" value="P:L-histidine biosynthetic process"/>
    <property type="evidence" value="ECO:0007669"/>
    <property type="project" value="UniProtKB-UniPathway"/>
</dbReference>
<dbReference type="GO" id="GO:0004401">
    <property type="term" value="F:histidinol-phosphatase activity"/>
    <property type="evidence" value="ECO:0007669"/>
    <property type="project" value="InterPro"/>
</dbReference>
<dbReference type="UniPathway" id="UPA00031">
    <property type="reaction ID" value="UER00013"/>
</dbReference>
<evidence type="ECO:0000313" key="2">
    <source>
        <dbReference type="EMBL" id="PWN43650.1"/>
    </source>
</evidence>
<name>A0A316W1I9_9BASI</name>
<evidence type="ECO:0000256" key="1">
    <source>
        <dbReference type="ARBA" id="ARBA00022801"/>
    </source>
</evidence>
<dbReference type="Proteomes" id="UP000245783">
    <property type="component" value="Unassembled WGS sequence"/>
</dbReference>
<proteinExistence type="predicted"/>
<dbReference type="InterPro" id="IPR016195">
    <property type="entry name" value="Pol/histidinol_Pase-like"/>
</dbReference>
<dbReference type="Gene3D" id="3.20.20.140">
    <property type="entry name" value="Metal-dependent hydrolases"/>
    <property type="match status" value="1"/>
</dbReference>
<dbReference type="GO" id="GO:0005737">
    <property type="term" value="C:cytoplasm"/>
    <property type="evidence" value="ECO:0007669"/>
    <property type="project" value="TreeGrafter"/>
</dbReference>
<dbReference type="OrthoDB" id="5957391at2759"/>
<dbReference type="GeneID" id="37038819"/>
<dbReference type="STRING" id="1522189.A0A316W1I9"/>
<gene>
    <name evidence="2" type="ORF">IE81DRAFT_365680</name>
</gene>
<organism evidence="2 3">
    <name type="scientific">Ceraceosorus guamensis</name>
    <dbReference type="NCBI Taxonomy" id="1522189"/>
    <lineage>
        <taxon>Eukaryota</taxon>
        <taxon>Fungi</taxon>
        <taxon>Dikarya</taxon>
        <taxon>Basidiomycota</taxon>
        <taxon>Ustilaginomycotina</taxon>
        <taxon>Exobasidiomycetes</taxon>
        <taxon>Ceraceosorales</taxon>
        <taxon>Ceraceosoraceae</taxon>
        <taxon>Ceraceosorus</taxon>
    </lineage>
</organism>
<keyword evidence="3" id="KW-1185">Reference proteome</keyword>
<protein>
    <submittedName>
        <fullName evidence="2">Histidinol phosphate phosphatase H</fullName>
    </submittedName>
</protein>
<sequence>MHSHHSHSGQFCAHAEAGCTPRMMLDRAKLLGFTRYNLTEHIPRRKQSQLYPEETEAGLDPQKLAQRFEEYLSEARKIQQEKGRSVLVGAETENIQAAEGQSCLQKNTDLSGIHDLIAVLEADHGTEQLAGSSEKRPGSVGKGRVDYLVGGVHHVGSIPIDFDVPTFERALRVFGWDGVADSHLSSSSSKRLAHLRLAAHYLDQQYDLLKHVRPEVIAHFDLCRLWDHTLPLAQEQHRNAGDALELGPNVVDSYKLEQLVDERTRRNVAFAISYGALFEVSGAAVRKGWPTPYPGLEVLKLVVSLGGRLCLSDDAHSLAQIGHSFQAVKAHLDSVPGAWNSLHYLTWNEDEQPALSHEEGQAQDSQREAREHYLFAKAVGKEVGNRFDDPPEIFERGTRAVKPSGPSTDAVFWVELEQRRQRLNDALSSKRAGG</sequence>
<dbReference type="FunCoup" id="A0A316W1I9">
    <property type="interactions" value="89"/>
</dbReference>
<dbReference type="RefSeq" id="XP_025370810.1">
    <property type="nucleotide sequence ID" value="XM_025516949.1"/>
</dbReference>
<dbReference type="InterPro" id="IPR010140">
    <property type="entry name" value="Histidinol_P_phosphatase_HisJ"/>
</dbReference>
<evidence type="ECO:0000313" key="3">
    <source>
        <dbReference type="Proteomes" id="UP000245783"/>
    </source>
</evidence>
<dbReference type="SUPFAM" id="SSF89550">
    <property type="entry name" value="PHP domain-like"/>
    <property type="match status" value="1"/>
</dbReference>
<accession>A0A316W1I9</accession>
<dbReference type="PANTHER" id="PTHR21039">
    <property type="entry name" value="HISTIDINOL PHOSPHATASE-RELATED"/>
    <property type="match status" value="1"/>
</dbReference>
<dbReference type="AlphaFoldDB" id="A0A316W1I9"/>
<dbReference type="EMBL" id="KZ819368">
    <property type="protein sequence ID" value="PWN43650.1"/>
    <property type="molecule type" value="Genomic_DNA"/>
</dbReference>
<dbReference type="InParanoid" id="A0A316W1I9"/>
<keyword evidence="1" id="KW-0378">Hydrolase</keyword>